<dbReference type="SMART" id="SM00235">
    <property type="entry name" value="ZnMc"/>
    <property type="match status" value="1"/>
</dbReference>
<dbReference type="SUPFAM" id="SSF49599">
    <property type="entry name" value="TRAF domain-like"/>
    <property type="match status" value="1"/>
</dbReference>
<accession>A0A7N6C387</accession>
<reference evidence="21" key="3">
    <citation type="submission" date="2025-09" db="UniProtKB">
        <authorList>
            <consortium name="Ensembl"/>
        </authorList>
    </citation>
    <scope>IDENTIFICATION</scope>
</reference>
<dbReference type="GO" id="GO:0008270">
    <property type="term" value="F:zinc ion binding"/>
    <property type="evidence" value="ECO:0007669"/>
    <property type="project" value="UniProtKB-UniRule"/>
</dbReference>
<evidence type="ECO:0000256" key="3">
    <source>
        <dbReference type="ARBA" id="ARBA00022670"/>
    </source>
</evidence>
<dbReference type="PROSITE" id="PS50060">
    <property type="entry name" value="MAM_2"/>
    <property type="match status" value="1"/>
</dbReference>
<dbReference type="InterPro" id="IPR001506">
    <property type="entry name" value="Peptidase_M12A"/>
</dbReference>
<evidence type="ECO:0000313" key="22">
    <source>
        <dbReference type="Proteomes" id="UP000265040"/>
    </source>
</evidence>
<dbReference type="SUPFAM" id="SSF49899">
    <property type="entry name" value="Concanavalin A-like lectins/glucanases"/>
    <property type="match status" value="1"/>
</dbReference>
<evidence type="ECO:0000313" key="21">
    <source>
        <dbReference type="Ensembl" id="ENSATEP00000071455.2"/>
    </source>
</evidence>
<keyword evidence="4 17" id="KW-0812">Transmembrane</keyword>
<dbReference type="InterPro" id="IPR008974">
    <property type="entry name" value="TRAF-like"/>
</dbReference>
<dbReference type="SUPFAM" id="SSF55486">
    <property type="entry name" value="Metalloproteases ('zincins'), catalytic domain"/>
    <property type="match status" value="1"/>
</dbReference>
<feature type="binding site" evidence="15">
    <location>
        <position position="160"/>
    </location>
    <ligand>
        <name>Zn(2+)</name>
        <dbReference type="ChEBI" id="CHEBI:29105"/>
        <note>catalytic</note>
    </ligand>
</feature>
<feature type="active site" evidence="15">
    <location>
        <position position="151"/>
    </location>
</feature>
<dbReference type="Gene3D" id="2.60.120.200">
    <property type="match status" value="1"/>
</dbReference>
<proteinExistence type="predicted"/>
<dbReference type="Pfam" id="PF00629">
    <property type="entry name" value="MAM"/>
    <property type="match status" value="1"/>
</dbReference>
<comment type="cofactor">
    <cofactor evidence="15 16">
        <name>Zn(2+)</name>
        <dbReference type="ChEBI" id="CHEBI:29105"/>
    </cofactor>
    <text evidence="15 16">Binds 1 zinc ion per subunit.</text>
</comment>
<reference evidence="21" key="2">
    <citation type="submission" date="2025-08" db="UniProtKB">
        <authorList>
            <consortium name="Ensembl"/>
        </authorList>
    </citation>
    <scope>IDENTIFICATION</scope>
</reference>
<dbReference type="FunFam" id="2.60.120.200:FF:000037">
    <property type="entry name" value="Meprin A subunit"/>
    <property type="match status" value="1"/>
</dbReference>
<dbReference type="CDD" id="cd06263">
    <property type="entry name" value="MAM"/>
    <property type="match status" value="1"/>
</dbReference>
<dbReference type="PROSITE" id="PS50144">
    <property type="entry name" value="MATH"/>
    <property type="match status" value="1"/>
</dbReference>
<feature type="domain" description="Peptidase M12A" evidence="20">
    <location>
        <begin position="60"/>
        <end position="254"/>
    </location>
</feature>
<name>A0A7N6C387_ANATE</name>
<evidence type="ECO:0000256" key="7">
    <source>
        <dbReference type="ARBA" id="ARBA00022801"/>
    </source>
</evidence>
<evidence type="ECO:0000256" key="14">
    <source>
        <dbReference type="ARBA" id="ARBA00023180"/>
    </source>
</evidence>
<feature type="transmembrane region" description="Helical" evidence="17">
    <location>
        <begin position="712"/>
        <end position="734"/>
    </location>
</feature>
<gene>
    <name evidence="21" type="primary">MEP1B</name>
</gene>
<reference evidence="21" key="1">
    <citation type="submission" date="2021-04" db="EMBL/GenBank/DDBJ databases">
        <authorList>
            <consortium name="Wellcome Sanger Institute Data Sharing"/>
        </authorList>
    </citation>
    <scope>NUCLEOTIDE SEQUENCE [LARGE SCALE GENOMIC DNA]</scope>
</reference>
<evidence type="ECO:0000256" key="10">
    <source>
        <dbReference type="ARBA" id="ARBA00023049"/>
    </source>
</evidence>
<keyword evidence="8 15" id="KW-0862">Zinc</keyword>
<dbReference type="EC" id="3.4.24.-" evidence="16"/>
<comment type="caution">
    <text evidence="15">Lacks conserved residue(s) required for the propagation of feature annotation.</text>
</comment>
<dbReference type="PANTHER" id="PTHR10127">
    <property type="entry name" value="DISCOIDIN, CUB, EGF, LAMININ , AND ZINC METALLOPROTEASE DOMAIN CONTAINING"/>
    <property type="match status" value="1"/>
</dbReference>
<evidence type="ECO:0000256" key="8">
    <source>
        <dbReference type="ARBA" id="ARBA00022833"/>
    </source>
</evidence>
<evidence type="ECO:0000256" key="13">
    <source>
        <dbReference type="ARBA" id="ARBA00023157"/>
    </source>
</evidence>
<evidence type="ECO:0000259" key="18">
    <source>
        <dbReference type="PROSITE" id="PS50060"/>
    </source>
</evidence>
<feature type="signal peptide" evidence="16">
    <location>
        <begin position="1"/>
        <end position="17"/>
    </location>
</feature>
<keyword evidence="7 15" id="KW-0378">Hydrolase</keyword>
<dbReference type="PANTHER" id="PTHR10127:SF882">
    <property type="entry name" value="MEPRIN A SUBUNIT"/>
    <property type="match status" value="1"/>
</dbReference>
<dbReference type="SMART" id="SM00061">
    <property type="entry name" value="MATH"/>
    <property type="match status" value="1"/>
</dbReference>
<evidence type="ECO:0000256" key="1">
    <source>
        <dbReference type="ARBA" id="ARBA00004479"/>
    </source>
</evidence>
<evidence type="ECO:0000256" key="17">
    <source>
        <dbReference type="SAM" id="Phobius"/>
    </source>
</evidence>
<evidence type="ECO:0000256" key="6">
    <source>
        <dbReference type="ARBA" id="ARBA00022729"/>
    </source>
</evidence>
<dbReference type="FunFam" id="2.60.210.10:FF:000009">
    <property type="entry name" value="Meprin A subunit"/>
    <property type="match status" value="1"/>
</dbReference>
<keyword evidence="3 15" id="KW-0645">Protease</keyword>
<dbReference type="PRINTS" id="PR00020">
    <property type="entry name" value="MAMDOMAIN"/>
</dbReference>
<dbReference type="Ensembl" id="ENSATET00000057952.2">
    <property type="protein sequence ID" value="ENSATEP00000071455.2"/>
    <property type="gene ID" value="ENSATEG00000027368.2"/>
</dbReference>
<keyword evidence="6 16" id="KW-0732">Signal</keyword>
<keyword evidence="5 15" id="KW-0479">Metal-binding</keyword>
<keyword evidence="12" id="KW-0865">Zymogen</keyword>
<dbReference type="Proteomes" id="UP000265040">
    <property type="component" value="Chromosome 4"/>
</dbReference>
<evidence type="ECO:0000259" key="19">
    <source>
        <dbReference type="PROSITE" id="PS50144"/>
    </source>
</evidence>
<feature type="domain" description="MATH" evidence="19">
    <location>
        <begin position="424"/>
        <end position="589"/>
    </location>
</feature>
<dbReference type="Pfam" id="PF22486">
    <property type="entry name" value="MATH_2"/>
    <property type="match status" value="1"/>
</dbReference>
<keyword evidence="14" id="KW-0325">Glycoprotein</keyword>
<dbReference type="PRINTS" id="PR00480">
    <property type="entry name" value="ASTACIN"/>
</dbReference>
<dbReference type="InterPro" id="IPR024079">
    <property type="entry name" value="MetalloPept_cat_dom_sf"/>
</dbReference>
<evidence type="ECO:0000256" key="5">
    <source>
        <dbReference type="ARBA" id="ARBA00022723"/>
    </source>
</evidence>
<dbReference type="AlphaFoldDB" id="A0A7N6C387"/>
<keyword evidence="9 17" id="KW-1133">Transmembrane helix</keyword>
<dbReference type="InterPro" id="IPR000998">
    <property type="entry name" value="MAM_dom"/>
</dbReference>
<evidence type="ECO:0000256" key="9">
    <source>
        <dbReference type="ARBA" id="ARBA00022989"/>
    </source>
</evidence>
<evidence type="ECO:0000256" key="11">
    <source>
        <dbReference type="ARBA" id="ARBA00023136"/>
    </source>
</evidence>
<evidence type="ECO:0000256" key="4">
    <source>
        <dbReference type="ARBA" id="ARBA00022692"/>
    </source>
</evidence>
<dbReference type="GeneTree" id="ENSGT00950000183111"/>
<dbReference type="InParanoid" id="A0A7N6C387"/>
<evidence type="ECO:0000256" key="15">
    <source>
        <dbReference type="PROSITE-ProRule" id="PRU01211"/>
    </source>
</evidence>
<dbReference type="Pfam" id="PF01400">
    <property type="entry name" value="Astacin"/>
    <property type="match status" value="1"/>
</dbReference>
<keyword evidence="22" id="KW-1185">Reference proteome</keyword>
<protein>
    <recommendedName>
        <fullName evidence="16">Metalloendopeptidase</fullName>
        <ecNumber evidence="16">3.4.24.-</ecNumber>
    </recommendedName>
</protein>
<comment type="subcellular location">
    <subcellularLocation>
        <location evidence="1">Membrane</location>
        <topology evidence="1">Single-pass type I membrane protein</topology>
    </subcellularLocation>
</comment>
<organism evidence="21 22">
    <name type="scientific">Anabas testudineus</name>
    <name type="common">Climbing perch</name>
    <name type="synonym">Anthias testudineus</name>
    <dbReference type="NCBI Taxonomy" id="64144"/>
    <lineage>
        <taxon>Eukaryota</taxon>
        <taxon>Metazoa</taxon>
        <taxon>Chordata</taxon>
        <taxon>Craniata</taxon>
        <taxon>Vertebrata</taxon>
        <taxon>Euteleostomi</taxon>
        <taxon>Actinopterygii</taxon>
        <taxon>Neopterygii</taxon>
        <taxon>Teleostei</taxon>
        <taxon>Neoteleostei</taxon>
        <taxon>Acanthomorphata</taxon>
        <taxon>Anabantaria</taxon>
        <taxon>Anabantiformes</taxon>
        <taxon>Anabantoidei</taxon>
        <taxon>Anabantidae</taxon>
        <taxon>Anabas</taxon>
    </lineage>
</organism>
<evidence type="ECO:0000259" key="20">
    <source>
        <dbReference type="PROSITE" id="PS51864"/>
    </source>
</evidence>
<dbReference type="FunFam" id="3.40.390.10:FF:000015">
    <property type="entry name" value="Meprin A subunit"/>
    <property type="match status" value="1"/>
</dbReference>
<dbReference type="GO" id="GO:0016020">
    <property type="term" value="C:membrane"/>
    <property type="evidence" value="ECO:0007669"/>
    <property type="project" value="UniProtKB-SubCell"/>
</dbReference>
<dbReference type="InterPro" id="IPR002083">
    <property type="entry name" value="MATH/TRAF_dom"/>
</dbReference>
<dbReference type="Gene3D" id="3.40.390.10">
    <property type="entry name" value="Collagenase (Catalytic Domain)"/>
    <property type="match status" value="1"/>
</dbReference>
<keyword evidence="10 15" id="KW-0482">Metalloprotease</keyword>
<feature type="domain" description="MAM" evidence="18">
    <location>
        <begin position="261"/>
        <end position="426"/>
    </location>
</feature>
<dbReference type="PROSITE" id="PS51864">
    <property type="entry name" value="ASTACIN"/>
    <property type="match status" value="1"/>
</dbReference>
<feature type="binding site" evidence="15">
    <location>
        <position position="150"/>
    </location>
    <ligand>
        <name>Zn(2+)</name>
        <dbReference type="ChEBI" id="CHEBI:29105"/>
        <note>catalytic</note>
    </ligand>
</feature>
<dbReference type="GO" id="GO:0006508">
    <property type="term" value="P:proteolysis"/>
    <property type="evidence" value="ECO:0007669"/>
    <property type="project" value="UniProtKB-KW"/>
</dbReference>
<feature type="binding site" evidence="15">
    <location>
        <position position="154"/>
    </location>
    <ligand>
        <name>Zn(2+)</name>
        <dbReference type="ChEBI" id="CHEBI:29105"/>
        <note>catalytic</note>
    </ligand>
</feature>
<keyword evidence="11 17" id="KW-0472">Membrane</keyword>
<dbReference type="GO" id="GO:0004222">
    <property type="term" value="F:metalloendopeptidase activity"/>
    <property type="evidence" value="ECO:0007669"/>
    <property type="project" value="UniProtKB-UniRule"/>
</dbReference>
<sequence length="774" mass="86039">MLHSFLVLLFGLGLTAARLTSETEIDVDEGRDWDIVDINEGAGLDLLEGDIKLEEPLTRNIIIGDKYRWPTTVPYYLEESLEMNAKGVILKAFDQYRLKTCIDFKPWKGEKNYISVFNGSGCFSYVGNQRVGKQQLSIGSYCDHLGIVEHEFLHALGFWHEQSRADRDDYVDIMWDQIKPDKKNNFKKHDDAVSTALGVPYDYGSVMHYGKMDFSIGSEPTIVTKIPQFMDVIGQRMGFSASDLTKLNRLYNCTSSSTFVDSCDFEEDNICGTIQGPGKAKWKRRSSVRGGPKTDFTNMGQCQGKGYFMHFSTSSAKTGHQAFLESRWLYPKPGVQCLQFFLYSTAAADDVLNIWVREYDQANANGKLKLFKSISGGVQGSWELQNVNLNVTKKARVVFQGVRGKRQSKGGFSLDDINLSSTKCPQHIWHIRNIKGQMAKTPPGKKLFSPRFLSTAGYSFQVGVYLNGLSSNPDYMALYLHLTSGPNDKKLKWPCPWQMATMALMDQQSDIRQQMNMHQMITTDPNKKSSDGTEFFWDDPRKVGSKVTDSDGSVYYRGPGYGTSTFITHSRLRSRNFIKGDDAIFLFSLEDISHLLKPQSLPHSALHADASLFKAADQGAPEEAVINPKMLGLLKAADQGTSQEVVINLNMLMLLKAADQSAPQEAVINPNMLMLLKAADQSAPQEAVINPNMLMLLKAADQSAPHEAVINLNMVGLITACVAAAVLVVSLVMIGNICGKKKGKGELSDDVLIIKHVPGSLEEYPTKGSFFTTP</sequence>
<dbReference type="SMART" id="SM00137">
    <property type="entry name" value="MAM"/>
    <property type="match status" value="1"/>
</dbReference>
<evidence type="ECO:0000256" key="2">
    <source>
        <dbReference type="ARBA" id="ARBA00022536"/>
    </source>
</evidence>
<feature type="chain" id="PRO_5043106933" description="Metalloendopeptidase" evidence="16">
    <location>
        <begin position="18"/>
        <end position="774"/>
    </location>
</feature>
<dbReference type="InterPro" id="IPR006026">
    <property type="entry name" value="Peptidase_Metallo"/>
</dbReference>
<evidence type="ECO:0000256" key="12">
    <source>
        <dbReference type="ARBA" id="ARBA00023145"/>
    </source>
</evidence>
<keyword evidence="13" id="KW-1015">Disulfide bond</keyword>
<dbReference type="InterPro" id="IPR013320">
    <property type="entry name" value="ConA-like_dom_sf"/>
</dbReference>
<evidence type="ECO:0000256" key="16">
    <source>
        <dbReference type="RuleBase" id="RU361183"/>
    </source>
</evidence>
<keyword evidence="2" id="KW-0245">EGF-like domain</keyword>
<dbReference type="Gene3D" id="2.60.210.10">
    <property type="entry name" value="Apoptosis, Tumor Necrosis Factor Receptor Associated Protein 2, Chain A"/>
    <property type="match status" value="1"/>
</dbReference>